<evidence type="ECO:0000256" key="3">
    <source>
        <dbReference type="ARBA" id="ARBA00022729"/>
    </source>
</evidence>
<organism evidence="5 6">
    <name type="scientific">Kitasatospora phosalacinea</name>
    <dbReference type="NCBI Taxonomy" id="2065"/>
    <lineage>
        <taxon>Bacteria</taxon>
        <taxon>Bacillati</taxon>
        <taxon>Actinomycetota</taxon>
        <taxon>Actinomycetes</taxon>
        <taxon>Kitasatosporales</taxon>
        <taxon>Streptomycetaceae</taxon>
        <taxon>Kitasatospora</taxon>
    </lineage>
</organism>
<reference evidence="5" key="1">
    <citation type="submission" date="2023-02" db="EMBL/GenBank/DDBJ databases">
        <title>Kitasatospora phosalacinea NBRC 14627.</title>
        <authorList>
            <person name="Ichikawa N."/>
            <person name="Sato H."/>
            <person name="Tonouchi N."/>
        </authorList>
    </citation>
    <scope>NUCLEOTIDE SEQUENCE</scope>
    <source>
        <strain evidence="5">NBRC 14627</strain>
    </source>
</reference>
<accession>A0A9W6QH07</accession>
<gene>
    <name evidence="5" type="ORF">Kpho02_69610</name>
</gene>
<feature type="chain" id="PRO_5040914266" description="ABC transporter substrate-binding protein" evidence="4">
    <location>
        <begin position="33"/>
        <end position="337"/>
    </location>
</feature>
<evidence type="ECO:0000256" key="2">
    <source>
        <dbReference type="ARBA" id="ARBA00010742"/>
    </source>
</evidence>
<dbReference type="Proteomes" id="UP001165041">
    <property type="component" value="Unassembled WGS sequence"/>
</dbReference>
<comment type="similarity">
    <text evidence="2">Belongs to the bacterial solute-binding protein SsuA/TauA family.</text>
</comment>
<comment type="caution">
    <text evidence="5">The sequence shown here is derived from an EMBL/GenBank/DDBJ whole genome shotgun (WGS) entry which is preliminary data.</text>
</comment>
<dbReference type="SUPFAM" id="SSF53850">
    <property type="entry name" value="Periplasmic binding protein-like II"/>
    <property type="match status" value="1"/>
</dbReference>
<evidence type="ECO:0000313" key="5">
    <source>
        <dbReference type="EMBL" id="GLW74663.1"/>
    </source>
</evidence>
<dbReference type="RefSeq" id="WP_285740232.1">
    <property type="nucleotide sequence ID" value="NZ_BSSA01000037.1"/>
</dbReference>
<keyword evidence="3 4" id="KW-0732">Signal</keyword>
<dbReference type="Gene3D" id="3.40.190.10">
    <property type="entry name" value="Periplasmic binding protein-like II"/>
    <property type="match status" value="2"/>
</dbReference>
<evidence type="ECO:0008006" key="7">
    <source>
        <dbReference type="Google" id="ProtNLM"/>
    </source>
</evidence>
<evidence type="ECO:0000256" key="4">
    <source>
        <dbReference type="SAM" id="SignalP"/>
    </source>
</evidence>
<dbReference type="PANTHER" id="PTHR30024:SF47">
    <property type="entry name" value="TAURINE-BINDING PERIPLASMIC PROTEIN"/>
    <property type="match status" value="1"/>
</dbReference>
<dbReference type="AlphaFoldDB" id="A0A9W6QH07"/>
<protein>
    <recommendedName>
        <fullName evidence="7">ABC transporter substrate-binding protein</fullName>
    </recommendedName>
</protein>
<comment type="subcellular location">
    <subcellularLocation>
        <location evidence="1">Periplasm</location>
    </subcellularLocation>
</comment>
<dbReference type="EMBL" id="BSSA01000037">
    <property type="protein sequence ID" value="GLW74663.1"/>
    <property type="molecule type" value="Genomic_DNA"/>
</dbReference>
<dbReference type="PANTHER" id="PTHR30024">
    <property type="entry name" value="ALIPHATIC SULFONATES-BINDING PROTEIN-RELATED"/>
    <property type="match status" value="1"/>
</dbReference>
<dbReference type="GO" id="GO:0042597">
    <property type="term" value="C:periplasmic space"/>
    <property type="evidence" value="ECO:0007669"/>
    <property type="project" value="UniProtKB-SubCell"/>
</dbReference>
<dbReference type="Pfam" id="PF13379">
    <property type="entry name" value="NMT1_2"/>
    <property type="match status" value="1"/>
</dbReference>
<feature type="signal peptide" evidence="4">
    <location>
        <begin position="1"/>
        <end position="32"/>
    </location>
</feature>
<dbReference type="PROSITE" id="PS51257">
    <property type="entry name" value="PROKAR_LIPOPROTEIN"/>
    <property type="match status" value="1"/>
</dbReference>
<dbReference type="GO" id="GO:0042918">
    <property type="term" value="P:alkanesulfonate transmembrane transport"/>
    <property type="evidence" value="ECO:0007669"/>
    <property type="project" value="TreeGrafter"/>
</dbReference>
<evidence type="ECO:0000313" key="6">
    <source>
        <dbReference type="Proteomes" id="UP001165041"/>
    </source>
</evidence>
<proteinExistence type="inferred from homology"/>
<name>A0A9W6QH07_9ACTN</name>
<sequence>MKTASRSTACPRRRVAGSALLTTALFAVTACGAGTTDSDAGPGSGAAGAPHIRIAVGVDASYAPFFLAGAEGLWAKHGVDVDLVQFAKGGEGVDALNAGQVQLAGNSDATTIGLLGQSPDLRALLVYEESGQYLKVVLGPGVQSPADIRKMAVVPGLSELAATRFLESKGIGTGSVKFVTADPAEIPALTKKGDVDAYVLWEPWPAKGAELGARIFESTGDYGLDYQHWLLTTSSWLKGHGDVAAKVAAALAEAAKDTERDPQAAAKATEKAAKIPASQTVNAVKDIDFGIRDFTDEDLKHYDDTARFYLETGKLKARPDVSLTVQRGWLTDNTKAS</sequence>
<evidence type="ECO:0000256" key="1">
    <source>
        <dbReference type="ARBA" id="ARBA00004418"/>
    </source>
</evidence>